<protein>
    <submittedName>
        <fullName evidence="2">TraB/GumN family protein</fullName>
    </submittedName>
</protein>
<accession>A0ABP7PSC4</accession>
<reference evidence="3" key="1">
    <citation type="journal article" date="2019" name="Int. J. Syst. Evol. Microbiol.">
        <title>The Global Catalogue of Microorganisms (GCM) 10K type strain sequencing project: providing services to taxonomists for standard genome sequencing and annotation.</title>
        <authorList>
            <consortium name="The Broad Institute Genomics Platform"/>
            <consortium name="The Broad Institute Genome Sequencing Center for Infectious Disease"/>
            <person name="Wu L."/>
            <person name="Ma J."/>
        </authorList>
    </citation>
    <scope>NUCLEOTIDE SEQUENCE [LARGE SCALE GENOMIC DNA]</scope>
    <source>
        <strain evidence="3">JCM 17555</strain>
    </source>
</reference>
<evidence type="ECO:0000313" key="2">
    <source>
        <dbReference type="EMBL" id="GAA3970187.1"/>
    </source>
</evidence>
<comment type="caution">
    <text evidence="2">The sequence shown here is derived from an EMBL/GenBank/DDBJ whole genome shotgun (WGS) entry which is preliminary data.</text>
</comment>
<proteinExistence type="predicted"/>
<dbReference type="PANTHER" id="PTHR40590:SF1">
    <property type="entry name" value="CYTOPLASMIC PROTEIN"/>
    <property type="match status" value="1"/>
</dbReference>
<organism evidence="2 3">
    <name type="scientific">Allohahella marinimesophila</name>
    <dbReference type="NCBI Taxonomy" id="1054972"/>
    <lineage>
        <taxon>Bacteria</taxon>
        <taxon>Pseudomonadati</taxon>
        <taxon>Pseudomonadota</taxon>
        <taxon>Gammaproteobacteria</taxon>
        <taxon>Oceanospirillales</taxon>
        <taxon>Hahellaceae</taxon>
        <taxon>Allohahella</taxon>
    </lineage>
</organism>
<evidence type="ECO:0000256" key="1">
    <source>
        <dbReference type="SAM" id="SignalP"/>
    </source>
</evidence>
<evidence type="ECO:0000313" key="3">
    <source>
        <dbReference type="Proteomes" id="UP001501337"/>
    </source>
</evidence>
<dbReference type="InterPro" id="IPR047111">
    <property type="entry name" value="YbaP-like"/>
</dbReference>
<feature type="chain" id="PRO_5046219977" evidence="1">
    <location>
        <begin position="30"/>
        <end position="324"/>
    </location>
</feature>
<sequence length="324" mass="35538">MTSLNLAKFPRPRHLLLALALFTPLAAQALDPASEAPTRTGSGTESGVSGLFWKVEPPADAKEKFAPGYLIGTVHIADSSYYPLAKPIMDALDSTDVLLVELDEAEGDQTENMKLFSSFASLPKGQTIADLYSPSTVKKLEQAVESVGVPADSIRAQKPVYTVVTLSVLQAMREGLSPEYGIDLYLTNQARKRPEIRVKGLETFEGQMKLLDKLPADEKAVLGYLEEFYEAPEMYRDMGEAWKTGNGGALYQAAIAEPMRESPELEPFYKMLFFDRNESMTTGFKQCLSENLRCMLAVGAGHMVGPGGVADLLRKQGFRVNQVK</sequence>
<dbReference type="CDD" id="cd14789">
    <property type="entry name" value="Tiki"/>
    <property type="match status" value="1"/>
</dbReference>
<keyword evidence="1" id="KW-0732">Signal</keyword>
<keyword evidence="3" id="KW-1185">Reference proteome</keyword>
<dbReference type="InterPro" id="IPR002816">
    <property type="entry name" value="TraB/PrgY/GumN_fam"/>
</dbReference>
<dbReference type="Pfam" id="PF01963">
    <property type="entry name" value="TraB_PrgY_gumN"/>
    <property type="match status" value="1"/>
</dbReference>
<dbReference type="Proteomes" id="UP001501337">
    <property type="component" value="Unassembled WGS sequence"/>
</dbReference>
<gene>
    <name evidence="2" type="ORF">GCM10022278_29810</name>
</gene>
<name>A0ABP7PSC4_9GAMM</name>
<dbReference type="EMBL" id="BAABBO010000012">
    <property type="protein sequence ID" value="GAA3970187.1"/>
    <property type="molecule type" value="Genomic_DNA"/>
</dbReference>
<dbReference type="RefSeq" id="WP_344807755.1">
    <property type="nucleotide sequence ID" value="NZ_BAABBO010000012.1"/>
</dbReference>
<dbReference type="PANTHER" id="PTHR40590">
    <property type="entry name" value="CYTOPLASMIC PROTEIN-RELATED"/>
    <property type="match status" value="1"/>
</dbReference>
<feature type="signal peptide" evidence="1">
    <location>
        <begin position="1"/>
        <end position="29"/>
    </location>
</feature>